<evidence type="ECO:0000313" key="4">
    <source>
        <dbReference type="Proteomes" id="UP000244571"/>
    </source>
</evidence>
<dbReference type="Pfam" id="PF04264">
    <property type="entry name" value="YceI"/>
    <property type="match status" value="1"/>
</dbReference>
<organism evidence="3 4">
    <name type="scientific">Orrella marina</name>
    <dbReference type="NCBI Taxonomy" id="2163011"/>
    <lineage>
        <taxon>Bacteria</taxon>
        <taxon>Pseudomonadati</taxon>
        <taxon>Pseudomonadota</taxon>
        <taxon>Betaproteobacteria</taxon>
        <taxon>Burkholderiales</taxon>
        <taxon>Alcaligenaceae</taxon>
        <taxon>Orrella</taxon>
    </lineage>
</organism>
<dbReference type="EMBL" id="CP028901">
    <property type="protein sequence ID" value="AWB33484.1"/>
    <property type="molecule type" value="Genomic_DNA"/>
</dbReference>
<dbReference type="SMART" id="SM00867">
    <property type="entry name" value="YceI"/>
    <property type="match status" value="1"/>
</dbReference>
<dbReference type="SUPFAM" id="SSF101874">
    <property type="entry name" value="YceI-like"/>
    <property type="match status" value="1"/>
</dbReference>
<gene>
    <name evidence="3" type="ORF">DBV39_06925</name>
</gene>
<evidence type="ECO:0000256" key="1">
    <source>
        <dbReference type="SAM" id="SignalP"/>
    </source>
</evidence>
<dbReference type="Proteomes" id="UP000244571">
    <property type="component" value="Chromosome"/>
</dbReference>
<feature type="signal peptide" evidence="1">
    <location>
        <begin position="1"/>
        <end position="24"/>
    </location>
</feature>
<keyword evidence="4" id="KW-1185">Reference proteome</keyword>
<keyword evidence="1" id="KW-0732">Signal</keyword>
<dbReference type="InterPro" id="IPR007372">
    <property type="entry name" value="Lipid/polyisoprenoid-bd_YceI"/>
</dbReference>
<dbReference type="OrthoDB" id="1247465at2"/>
<protein>
    <submittedName>
        <fullName evidence="3">Polyisoprenoid-binding protein</fullName>
    </submittedName>
</protein>
<dbReference type="InterPro" id="IPR036761">
    <property type="entry name" value="TTHA0802/YceI-like_sf"/>
</dbReference>
<proteinExistence type="predicted"/>
<dbReference type="AlphaFoldDB" id="A0A2R4XIC1"/>
<dbReference type="RefSeq" id="WP_108620913.1">
    <property type="nucleotide sequence ID" value="NZ_CP028901.1"/>
</dbReference>
<evidence type="ECO:0000313" key="3">
    <source>
        <dbReference type="EMBL" id="AWB33484.1"/>
    </source>
</evidence>
<dbReference type="KEGG" id="boz:DBV39_06925"/>
<evidence type="ECO:0000259" key="2">
    <source>
        <dbReference type="SMART" id="SM00867"/>
    </source>
</evidence>
<reference evidence="3 4" key="1">
    <citation type="submission" date="2018-04" db="EMBL/GenBank/DDBJ databases">
        <title>Bordetella sp. HZ20 isolated from seawater.</title>
        <authorList>
            <person name="Sun C."/>
        </authorList>
    </citation>
    <scope>NUCLEOTIDE SEQUENCE [LARGE SCALE GENOMIC DNA]</scope>
    <source>
        <strain evidence="3 4">HZ20</strain>
    </source>
</reference>
<dbReference type="Gene3D" id="2.40.128.110">
    <property type="entry name" value="Lipid/polyisoprenoid-binding, YceI-like"/>
    <property type="match status" value="1"/>
</dbReference>
<feature type="chain" id="PRO_5015340757" evidence="1">
    <location>
        <begin position="25"/>
        <end position="189"/>
    </location>
</feature>
<accession>A0A2R4XIC1</accession>
<sequence>MLSSTQMKFVVASAALAFVSSIHAQTYGQLQPEHSQVAFTFEQMGVRMDGQFREFDAKLQFDPDSPAQGSAEIHVALGSVDLGSPDFDSEALSSDWFNAANFPTATFTSSVISQTADNLYDVSGTLTIKGQSQTITVPASFQKDGEKGIFEGQFTIERGQFSIGEGSWAKYDIVANDVTVKFQITALPN</sequence>
<feature type="domain" description="Lipid/polyisoprenoid-binding YceI-like" evidence="2">
    <location>
        <begin position="26"/>
        <end position="187"/>
    </location>
</feature>
<name>A0A2R4XIC1_9BURK</name>
<dbReference type="PANTHER" id="PTHR34406:SF1">
    <property type="entry name" value="PROTEIN YCEI"/>
    <property type="match status" value="1"/>
</dbReference>
<dbReference type="PANTHER" id="PTHR34406">
    <property type="entry name" value="PROTEIN YCEI"/>
    <property type="match status" value="1"/>
</dbReference>